<evidence type="ECO:0000256" key="9">
    <source>
        <dbReference type="RuleBase" id="RU365094"/>
    </source>
</evidence>
<dbReference type="GO" id="GO:0005524">
    <property type="term" value="F:ATP binding"/>
    <property type="evidence" value="ECO:0007669"/>
    <property type="project" value="UniProtKB-UniRule"/>
</dbReference>
<protein>
    <recommendedName>
        <fullName evidence="2 9">Cell division ATP-binding protein FtsE</fullName>
    </recommendedName>
</protein>
<keyword evidence="5 9" id="KW-0547">Nucleotide-binding</keyword>
<keyword evidence="4 9" id="KW-0132">Cell division</keyword>
<dbReference type="InterPro" id="IPR003439">
    <property type="entry name" value="ABC_transporter-like_ATP-bd"/>
</dbReference>
<keyword evidence="12" id="KW-1185">Reference proteome</keyword>
<dbReference type="InterPro" id="IPR005286">
    <property type="entry name" value="Cell_div_FtsE"/>
</dbReference>
<keyword evidence="3 9" id="KW-1003">Cell membrane</keyword>
<comment type="subunit">
    <text evidence="9">Homodimer. Forms a membrane-associated complex with FtsX.</text>
</comment>
<dbReference type="RefSeq" id="WP_091349447.1">
    <property type="nucleotide sequence ID" value="NZ_FOIF01000009.1"/>
</dbReference>
<dbReference type="PROSITE" id="PS50893">
    <property type="entry name" value="ABC_TRANSPORTER_2"/>
    <property type="match status" value="1"/>
</dbReference>
<reference evidence="12" key="1">
    <citation type="submission" date="2016-10" db="EMBL/GenBank/DDBJ databases">
        <authorList>
            <person name="Varghese N."/>
            <person name="Submissions S."/>
        </authorList>
    </citation>
    <scope>NUCLEOTIDE SEQUENCE [LARGE SCALE GENOMIC DNA]</scope>
    <source>
        <strain evidence="12">DSM 13577</strain>
    </source>
</reference>
<evidence type="ECO:0000256" key="4">
    <source>
        <dbReference type="ARBA" id="ARBA00022618"/>
    </source>
</evidence>
<dbReference type="NCBIfam" id="TIGR02673">
    <property type="entry name" value="FtsE"/>
    <property type="match status" value="1"/>
</dbReference>
<dbReference type="GO" id="GO:0051301">
    <property type="term" value="P:cell division"/>
    <property type="evidence" value="ECO:0007669"/>
    <property type="project" value="UniProtKB-UniRule"/>
</dbReference>
<dbReference type="Proteomes" id="UP000243819">
    <property type="component" value="Unassembled WGS sequence"/>
</dbReference>
<dbReference type="Pfam" id="PF00005">
    <property type="entry name" value="ABC_tran"/>
    <property type="match status" value="1"/>
</dbReference>
<comment type="subcellular location">
    <subcellularLocation>
        <location evidence="9">Cell membrane</location>
        <topology evidence="9">Peripheral membrane protein</topology>
        <orientation evidence="9">Cytoplasmic side</orientation>
    </subcellularLocation>
</comment>
<dbReference type="InterPro" id="IPR015854">
    <property type="entry name" value="ABC_transpr_LolD-like"/>
</dbReference>
<dbReference type="OrthoDB" id="9802264at2"/>
<dbReference type="GO" id="GO:0016887">
    <property type="term" value="F:ATP hydrolysis activity"/>
    <property type="evidence" value="ECO:0007669"/>
    <property type="project" value="InterPro"/>
</dbReference>
<evidence type="ECO:0000313" key="12">
    <source>
        <dbReference type="Proteomes" id="UP000243819"/>
    </source>
</evidence>
<dbReference type="InterPro" id="IPR003593">
    <property type="entry name" value="AAA+_ATPase"/>
</dbReference>
<evidence type="ECO:0000256" key="8">
    <source>
        <dbReference type="ARBA" id="ARBA00023306"/>
    </source>
</evidence>
<dbReference type="PANTHER" id="PTHR24220:SF470">
    <property type="entry name" value="CELL DIVISION ATP-BINDING PROTEIN FTSE"/>
    <property type="match status" value="1"/>
</dbReference>
<dbReference type="FunFam" id="3.40.50.300:FF:000056">
    <property type="entry name" value="Cell division ATP-binding protein FtsE"/>
    <property type="match status" value="1"/>
</dbReference>
<evidence type="ECO:0000256" key="5">
    <source>
        <dbReference type="ARBA" id="ARBA00022741"/>
    </source>
</evidence>
<sequence length="228" mass="25899">MIIFQNVSICYPNGTYALTDVNLKIDKGEFVYIVGPSGAGKSSLLKAIYKEVDIKKGQLFMFNRNVTMMKDREIPYLRRQMGVVFQDFRLLSEKNVYDNVAFALRVINTPSREIKKKVLQVLEFVGLQDKIKNYPHQLSGGEQQRVSIARALVNQPSLLVCDEPTGNLDPETSEEIMSLLNKVNLRGTTIVMATHARDIVDRYRHRVIGVKNGKIVRDDVKGGYNNDF</sequence>
<dbReference type="EMBL" id="FOIF01000009">
    <property type="protein sequence ID" value="SES80578.1"/>
    <property type="molecule type" value="Genomic_DNA"/>
</dbReference>
<keyword evidence="6 9" id="KW-0067">ATP-binding</keyword>
<dbReference type="GO" id="GO:0022857">
    <property type="term" value="F:transmembrane transporter activity"/>
    <property type="evidence" value="ECO:0007669"/>
    <property type="project" value="TreeGrafter"/>
</dbReference>
<organism evidence="11 12">
    <name type="scientific">Anaerobranca gottschalkii DSM 13577</name>
    <dbReference type="NCBI Taxonomy" id="1120990"/>
    <lineage>
        <taxon>Bacteria</taxon>
        <taxon>Bacillati</taxon>
        <taxon>Bacillota</taxon>
        <taxon>Clostridia</taxon>
        <taxon>Eubacteriales</taxon>
        <taxon>Proteinivoracaceae</taxon>
        <taxon>Anaerobranca</taxon>
    </lineage>
</organism>
<accession>A0A1H9ZIC2</accession>
<comment type="function">
    <text evidence="9">Part of the ABC transporter FtsEX involved in cellular division.</text>
</comment>
<keyword evidence="7 9" id="KW-0472">Membrane</keyword>
<dbReference type="InterPro" id="IPR017871">
    <property type="entry name" value="ABC_transporter-like_CS"/>
</dbReference>
<evidence type="ECO:0000256" key="6">
    <source>
        <dbReference type="ARBA" id="ARBA00022840"/>
    </source>
</evidence>
<keyword evidence="8 9" id="KW-0131">Cell cycle</keyword>
<feature type="domain" description="ABC transporter" evidence="10">
    <location>
        <begin position="2"/>
        <end position="228"/>
    </location>
</feature>
<evidence type="ECO:0000256" key="2">
    <source>
        <dbReference type="ARBA" id="ARBA00020019"/>
    </source>
</evidence>
<dbReference type="Gene3D" id="3.40.50.300">
    <property type="entry name" value="P-loop containing nucleotide triphosphate hydrolases"/>
    <property type="match status" value="1"/>
</dbReference>
<dbReference type="SUPFAM" id="SSF52540">
    <property type="entry name" value="P-loop containing nucleoside triphosphate hydrolases"/>
    <property type="match status" value="1"/>
</dbReference>
<proteinExistence type="inferred from homology"/>
<evidence type="ECO:0000256" key="7">
    <source>
        <dbReference type="ARBA" id="ARBA00023136"/>
    </source>
</evidence>
<dbReference type="PROSITE" id="PS00211">
    <property type="entry name" value="ABC_TRANSPORTER_1"/>
    <property type="match status" value="1"/>
</dbReference>
<dbReference type="SMART" id="SM00382">
    <property type="entry name" value="AAA"/>
    <property type="match status" value="1"/>
</dbReference>
<evidence type="ECO:0000256" key="3">
    <source>
        <dbReference type="ARBA" id="ARBA00022475"/>
    </source>
</evidence>
<dbReference type="STRING" id="1120990.SAMN03080614_10096"/>
<dbReference type="InterPro" id="IPR027417">
    <property type="entry name" value="P-loop_NTPase"/>
</dbReference>
<name>A0A1H9ZIC2_9FIRM</name>
<evidence type="ECO:0000313" key="11">
    <source>
        <dbReference type="EMBL" id="SES80578.1"/>
    </source>
</evidence>
<gene>
    <name evidence="9" type="primary">ftsE</name>
    <name evidence="11" type="ORF">SAMN03080614_10096</name>
</gene>
<evidence type="ECO:0000259" key="10">
    <source>
        <dbReference type="PROSITE" id="PS50893"/>
    </source>
</evidence>
<evidence type="ECO:0000256" key="1">
    <source>
        <dbReference type="ARBA" id="ARBA00005417"/>
    </source>
</evidence>
<comment type="similarity">
    <text evidence="1 9">Belongs to the ABC transporter superfamily.</text>
</comment>
<dbReference type="AlphaFoldDB" id="A0A1H9ZIC2"/>
<dbReference type="PANTHER" id="PTHR24220">
    <property type="entry name" value="IMPORT ATP-BINDING PROTEIN"/>
    <property type="match status" value="1"/>
</dbReference>
<dbReference type="GO" id="GO:0005886">
    <property type="term" value="C:plasma membrane"/>
    <property type="evidence" value="ECO:0007669"/>
    <property type="project" value="UniProtKB-SubCell"/>
</dbReference>